<feature type="transmembrane region" description="Helical" evidence="5">
    <location>
        <begin position="150"/>
        <end position="170"/>
    </location>
</feature>
<dbReference type="CDD" id="cd06261">
    <property type="entry name" value="TM_PBP2"/>
    <property type="match status" value="1"/>
</dbReference>
<keyword evidence="2 5" id="KW-0812">Transmembrane</keyword>
<evidence type="ECO:0000313" key="7">
    <source>
        <dbReference type="EMBL" id="NBI06324.1"/>
    </source>
</evidence>
<dbReference type="PANTHER" id="PTHR43839">
    <property type="entry name" value="OPPC IN A BINDING PROTEIN-DEPENDENT TRANSPORT SYSTEM"/>
    <property type="match status" value="1"/>
</dbReference>
<dbReference type="Proteomes" id="UP000467132">
    <property type="component" value="Unassembled WGS sequence"/>
</dbReference>
<accession>A0A845QWF8</accession>
<comment type="caution">
    <text evidence="7">The sequence shown here is derived from an EMBL/GenBank/DDBJ whole genome shotgun (WGS) entry which is preliminary data.</text>
</comment>
<dbReference type="PANTHER" id="PTHR43839:SF3">
    <property type="entry name" value="OLIGOPEPTIDE ABC TRANSPORTER, PERMEASE PROTEIN"/>
    <property type="match status" value="1"/>
</dbReference>
<feature type="domain" description="ABC transmembrane type-1" evidence="6">
    <location>
        <begin position="84"/>
        <end position="296"/>
    </location>
</feature>
<keyword evidence="5" id="KW-0813">Transport</keyword>
<evidence type="ECO:0000256" key="2">
    <source>
        <dbReference type="ARBA" id="ARBA00022692"/>
    </source>
</evidence>
<keyword evidence="4 5" id="KW-0472">Membrane</keyword>
<feature type="transmembrane region" description="Helical" evidence="5">
    <location>
        <begin position="122"/>
        <end position="144"/>
    </location>
</feature>
<feature type="transmembrane region" description="Helical" evidence="5">
    <location>
        <begin position="12"/>
        <end position="30"/>
    </location>
</feature>
<evidence type="ECO:0000256" key="1">
    <source>
        <dbReference type="ARBA" id="ARBA00004141"/>
    </source>
</evidence>
<dbReference type="Gene3D" id="1.10.3720.10">
    <property type="entry name" value="MetI-like"/>
    <property type="match status" value="1"/>
</dbReference>
<dbReference type="InterPro" id="IPR035906">
    <property type="entry name" value="MetI-like_sf"/>
</dbReference>
<dbReference type="RefSeq" id="WP_160196793.1">
    <property type="nucleotide sequence ID" value="NZ_QXXA01000005.1"/>
</dbReference>
<comment type="similarity">
    <text evidence="5">Belongs to the binding-protein-dependent transport system permease family.</text>
</comment>
<keyword evidence="3 5" id="KW-1133">Transmembrane helix</keyword>
<dbReference type="EMBL" id="QXXA01000005">
    <property type="protein sequence ID" value="NBI06324.1"/>
    <property type="molecule type" value="Genomic_DNA"/>
</dbReference>
<gene>
    <name evidence="7" type="ORF">D3Z33_05550</name>
</gene>
<feature type="transmembrane region" description="Helical" evidence="5">
    <location>
        <begin position="90"/>
        <end position="110"/>
    </location>
</feature>
<protein>
    <submittedName>
        <fullName evidence="7">ABC transporter permease subunit</fullName>
    </submittedName>
</protein>
<dbReference type="InterPro" id="IPR007484">
    <property type="entry name" value="Peptidase_M28"/>
</dbReference>
<comment type="subcellular location">
    <subcellularLocation>
        <location evidence="5">Cell membrane</location>
        <topology evidence="5">Multi-pass membrane protein</topology>
    </subcellularLocation>
    <subcellularLocation>
        <location evidence="1">Membrane</location>
        <topology evidence="1">Multi-pass membrane protein</topology>
    </subcellularLocation>
</comment>
<proteinExistence type="inferred from homology"/>
<dbReference type="PROSITE" id="PS50928">
    <property type="entry name" value="ABC_TM1"/>
    <property type="match status" value="1"/>
</dbReference>
<dbReference type="Pfam" id="PF00528">
    <property type="entry name" value="BPD_transp_1"/>
    <property type="match status" value="1"/>
</dbReference>
<dbReference type="Gene3D" id="3.40.630.10">
    <property type="entry name" value="Zn peptidases"/>
    <property type="match status" value="2"/>
</dbReference>
<dbReference type="AlphaFoldDB" id="A0A845QWF8"/>
<evidence type="ECO:0000256" key="3">
    <source>
        <dbReference type="ARBA" id="ARBA00022989"/>
    </source>
</evidence>
<feature type="transmembrane region" description="Helical" evidence="5">
    <location>
        <begin position="194"/>
        <end position="215"/>
    </location>
</feature>
<reference evidence="7 8" key="1">
    <citation type="submission" date="2018-08" db="EMBL/GenBank/DDBJ databases">
        <title>Murine metabolic-syndrome-specific gut microbial biobank.</title>
        <authorList>
            <person name="Liu C."/>
        </authorList>
    </citation>
    <scope>NUCLEOTIDE SEQUENCE [LARGE SCALE GENOMIC DNA]</scope>
    <source>
        <strain evidence="7 8">583</strain>
    </source>
</reference>
<dbReference type="Pfam" id="PF04389">
    <property type="entry name" value="Peptidase_M28"/>
    <property type="match status" value="1"/>
</dbReference>
<dbReference type="OrthoDB" id="1708366at2"/>
<feature type="transmembrane region" description="Helical" evidence="5">
    <location>
        <begin position="221"/>
        <end position="239"/>
    </location>
</feature>
<feature type="transmembrane region" description="Helical" evidence="5">
    <location>
        <begin position="276"/>
        <end position="296"/>
    </location>
</feature>
<evidence type="ECO:0000259" key="6">
    <source>
        <dbReference type="PROSITE" id="PS50928"/>
    </source>
</evidence>
<evidence type="ECO:0000256" key="4">
    <source>
        <dbReference type="ARBA" id="ARBA00023136"/>
    </source>
</evidence>
<dbReference type="GO" id="GO:0005886">
    <property type="term" value="C:plasma membrane"/>
    <property type="evidence" value="ECO:0007669"/>
    <property type="project" value="UniProtKB-SubCell"/>
</dbReference>
<evidence type="ECO:0000256" key="5">
    <source>
        <dbReference type="RuleBase" id="RU363032"/>
    </source>
</evidence>
<keyword evidence="8" id="KW-1185">Reference proteome</keyword>
<dbReference type="SUPFAM" id="SSF161098">
    <property type="entry name" value="MetI-like"/>
    <property type="match status" value="1"/>
</dbReference>
<dbReference type="GO" id="GO:0055085">
    <property type="term" value="P:transmembrane transport"/>
    <property type="evidence" value="ECO:0007669"/>
    <property type="project" value="InterPro"/>
</dbReference>
<organism evidence="7 8">
    <name type="scientific">Senegalia massiliensis</name>
    <dbReference type="NCBI Taxonomy" id="1720316"/>
    <lineage>
        <taxon>Bacteria</taxon>
        <taxon>Bacillati</taxon>
        <taxon>Bacillota</taxon>
        <taxon>Clostridia</taxon>
        <taxon>Eubacteriales</taxon>
        <taxon>Clostridiaceae</taxon>
        <taxon>Senegalia</taxon>
    </lineage>
</organism>
<name>A0A845QWF8_9CLOT</name>
<feature type="transmembrane region" description="Helical" evidence="5">
    <location>
        <begin position="340"/>
        <end position="358"/>
    </location>
</feature>
<sequence length="796" mass="90426">MLYRLKKINLPLVIGIIILIFISIIAIFRIDIMNLDPFATNFALPHFEDGNLVIDNPPNPPDDINIWGTDILGRDVFSRIVYGARMTLQIGIYTAIARLIVGLILGLFAGFGSKIISKIIDIFKTTFSAIPALIISFILLSAIKPTLEEVIFIYTFILTFVGWGRIGSILRDRINEILREDFIKGEIAIGKSKIQIAFGNVLPHLFATMVIHLFIETSRVLIILAELGVLGLLVGTITIDPFLIQELNLDIIPAYYPEWGSMLATARYAIGAGKIWIVFYPALAIFISVLGFNLLGEGLKIELNKRNSKFITFIKHIPYHLSPITFVYQIKNINRYKKSVGIKLGIIGLIVLILIWPVKNSKYNIESDDIYSHIQELSEDKYLERQIGSEGNENTRNYIVQNLKDIGLRPLYDKNFTNKHQIKVNSQTVKKSEIYIDGKNISFEYLKDFNFWDIYLDKIGEKNYTGELRRKIMTVEMYESGEYDPEQKYLLIVDEESRRNFNKITNILIEDFVSGGLYYTEDEALEVNHEINIIGSLEQVENSLGFGDIHINVSNKVIDTLKGNIGEEIVFSTDIEMQKYAEISNIGAILQGENKEKAPLIIATDYDYKLDESKNDKNKGLIYNGTSIAANLEIAKTLKNSDFRPDRDIIFMFFDGSTSSKETGLSGFVSSDLYDELEKNHFLIYTKNLGKKESKLLAFDTSRLYSDNRGHYGIVRNMMKRGEDFKLDTMLVGTNFDSRGVRIMYNNGTSLTSISGIEFSIEGEITTIDKEVLKVQTQTILDAITMYDYTLMKNGE</sequence>
<dbReference type="SUPFAM" id="SSF53187">
    <property type="entry name" value="Zn-dependent exopeptidases"/>
    <property type="match status" value="1"/>
</dbReference>
<dbReference type="InterPro" id="IPR000515">
    <property type="entry name" value="MetI-like"/>
</dbReference>
<evidence type="ECO:0000313" key="8">
    <source>
        <dbReference type="Proteomes" id="UP000467132"/>
    </source>
</evidence>